<dbReference type="EMBL" id="KZ303879">
    <property type="protein sequence ID" value="PHZ07339.1"/>
    <property type="molecule type" value="Genomic_DNA"/>
</dbReference>
<name>A0A2G4SEY2_RHIZD</name>
<gene>
    <name evidence="2" type="ORF">RHIMIDRAFT_316837</name>
</gene>
<feature type="non-terminal residue" evidence="2">
    <location>
        <position position="151"/>
    </location>
</feature>
<evidence type="ECO:0000313" key="3">
    <source>
        <dbReference type="Proteomes" id="UP000242254"/>
    </source>
</evidence>
<dbReference type="Proteomes" id="UP000242254">
    <property type="component" value="Unassembled WGS sequence"/>
</dbReference>
<feature type="region of interest" description="Disordered" evidence="1">
    <location>
        <begin position="125"/>
        <end position="151"/>
    </location>
</feature>
<evidence type="ECO:0000256" key="1">
    <source>
        <dbReference type="SAM" id="MobiDB-lite"/>
    </source>
</evidence>
<feature type="region of interest" description="Disordered" evidence="1">
    <location>
        <begin position="1"/>
        <end position="23"/>
    </location>
</feature>
<sequence>MNSLPASYPKWKKPPRLTCASRSNDTHRIFPSMMVDPGQDQKSSTKALLVTSRDTKRMPIQPFPKNTKMLIDLDLQPEQQLKSLKISNTSKTMEEISLPLTRSWRKRDASPSTALSVQDILAKKREKLRQNHSALPKMSKYLEDDDEEDSR</sequence>
<evidence type="ECO:0000313" key="2">
    <source>
        <dbReference type="EMBL" id="PHZ07339.1"/>
    </source>
</evidence>
<keyword evidence="3" id="KW-1185">Reference proteome</keyword>
<organism evidence="2 3">
    <name type="scientific">Rhizopus microsporus ATCC 52813</name>
    <dbReference type="NCBI Taxonomy" id="1340429"/>
    <lineage>
        <taxon>Eukaryota</taxon>
        <taxon>Fungi</taxon>
        <taxon>Fungi incertae sedis</taxon>
        <taxon>Mucoromycota</taxon>
        <taxon>Mucoromycotina</taxon>
        <taxon>Mucoromycetes</taxon>
        <taxon>Mucorales</taxon>
        <taxon>Mucorineae</taxon>
        <taxon>Rhizopodaceae</taxon>
        <taxon>Rhizopus</taxon>
    </lineage>
</organism>
<dbReference type="RefSeq" id="XP_023461047.1">
    <property type="nucleotide sequence ID" value="XM_023615078.1"/>
</dbReference>
<dbReference type="GeneID" id="35446067"/>
<protein>
    <submittedName>
        <fullName evidence="2">Uncharacterized protein</fullName>
    </submittedName>
</protein>
<dbReference type="AlphaFoldDB" id="A0A2G4SEY2"/>
<reference evidence="2 3" key="1">
    <citation type="journal article" date="2016" name="Proc. Natl. Acad. Sci. U.S.A.">
        <title>Lipid metabolic changes in an early divergent fungus govern the establishment of a mutualistic symbiosis with endobacteria.</title>
        <authorList>
            <person name="Lastovetsky O.A."/>
            <person name="Gaspar M.L."/>
            <person name="Mondo S.J."/>
            <person name="LaButti K.M."/>
            <person name="Sandor L."/>
            <person name="Grigoriev I.V."/>
            <person name="Henry S.A."/>
            <person name="Pawlowska T.E."/>
        </authorList>
    </citation>
    <scope>NUCLEOTIDE SEQUENCE [LARGE SCALE GENOMIC DNA]</scope>
    <source>
        <strain evidence="2 3">ATCC 52813</strain>
    </source>
</reference>
<accession>A0A2G4SEY2</accession>
<proteinExistence type="predicted"/>